<dbReference type="PROSITE" id="PS51384">
    <property type="entry name" value="FAD_FR"/>
    <property type="match status" value="1"/>
</dbReference>
<dbReference type="GO" id="GO:0016491">
    <property type="term" value="F:oxidoreductase activity"/>
    <property type="evidence" value="ECO:0007669"/>
    <property type="project" value="UniProtKB-KW"/>
</dbReference>
<dbReference type="PANTHER" id="PTHR47354:SF8">
    <property type="entry name" value="1,2-PHENYLACETYL-COA EPOXIDASE, SUBUNIT E"/>
    <property type="match status" value="1"/>
</dbReference>
<dbReference type="Proteomes" id="UP000612899">
    <property type="component" value="Unassembled WGS sequence"/>
</dbReference>
<name>A0A8J3QKY3_9ACTN</name>
<dbReference type="InterPro" id="IPR013130">
    <property type="entry name" value="Fe3_Rdtase_TM_dom"/>
</dbReference>
<feature type="transmembrane region" description="Helical" evidence="13">
    <location>
        <begin position="150"/>
        <end position="171"/>
    </location>
</feature>
<evidence type="ECO:0000256" key="13">
    <source>
        <dbReference type="SAM" id="Phobius"/>
    </source>
</evidence>
<keyword evidence="8 13" id="KW-1133">Transmembrane helix</keyword>
<accession>A0A8J3QKY3</accession>
<dbReference type="InterPro" id="IPR013112">
    <property type="entry name" value="FAD-bd_8"/>
</dbReference>
<feature type="transmembrane region" description="Helical" evidence="13">
    <location>
        <begin position="74"/>
        <end position="92"/>
    </location>
</feature>
<proteinExistence type="predicted"/>
<dbReference type="GO" id="GO:0046872">
    <property type="term" value="F:metal ion binding"/>
    <property type="evidence" value="ECO:0007669"/>
    <property type="project" value="UniProtKB-KW"/>
</dbReference>
<evidence type="ECO:0000256" key="12">
    <source>
        <dbReference type="ARBA" id="ARBA00023136"/>
    </source>
</evidence>
<evidence type="ECO:0000256" key="5">
    <source>
        <dbReference type="ARBA" id="ARBA00022714"/>
    </source>
</evidence>
<protein>
    <submittedName>
        <fullName evidence="15">Ferric reductase</fullName>
    </submittedName>
</protein>
<keyword evidence="10" id="KW-0408">Iron</keyword>
<keyword evidence="3" id="KW-0285">Flavoprotein</keyword>
<comment type="cofactor">
    <cofactor evidence="1">
        <name>FAD</name>
        <dbReference type="ChEBI" id="CHEBI:57692"/>
    </cofactor>
</comment>
<keyword evidence="12 13" id="KW-0472">Membrane</keyword>
<evidence type="ECO:0000256" key="7">
    <source>
        <dbReference type="ARBA" id="ARBA00022827"/>
    </source>
</evidence>
<keyword evidence="9" id="KW-0560">Oxidoreductase</keyword>
<feature type="transmembrane region" description="Helical" evidence="13">
    <location>
        <begin position="104"/>
        <end position="129"/>
    </location>
</feature>
<dbReference type="InterPro" id="IPR050415">
    <property type="entry name" value="MRET"/>
</dbReference>
<dbReference type="GO" id="GO:0016020">
    <property type="term" value="C:membrane"/>
    <property type="evidence" value="ECO:0007669"/>
    <property type="project" value="UniProtKB-SubCell"/>
</dbReference>
<evidence type="ECO:0000256" key="3">
    <source>
        <dbReference type="ARBA" id="ARBA00022630"/>
    </source>
</evidence>
<dbReference type="InterPro" id="IPR039261">
    <property type="entry name" value="FNR_nucleotide-bd"/>
</dbReference>
<dbReference type="GO" id="GO:0050660">
    <property type="term" value="F:flavin adenine dinucleotide binding"/>
    <property type="evidence" value="ECO:0007669"/>
    <property type="project" value="TreeGrafter"/>
</dbReference>
<keyword evidence="16" id="KW-1185">Reference proteome</keyword>
<feature type="transmembrane region" description="Helical" evidence="13">
    <location>
        <begin position="258"/>
        <end position="278"/>
    </location>
</feature>
<evidence type="ECO:0000256" key="6">
    <source>
        <dbReference type="ARBA" id="ARBA00022723"/>
    </source>
</evidence>
<dbReference type="AlphaFoldDB" id="A0A8J3QKY3"/>
<dbReference type="Pfam" id="PF01794">
    <property type="entry name" value="Ferric_reduct"/>
    <property type="match status" value="1"/>
</dbReference>
<dbReference type="Pfam" id="PF08022">
    <property type="entry name" value="FAD_binding_8"/>
    <property type="match status" value="1"/>
</dbReference>
<evidence type="ECO:0000313" key="16">
    <source>
        <dbReference type="Proteomes" id="UP000612899"/>
    </source>
</evidence>
<dbReference type="PRINTS" id="PR00410">
    <property type="entry name" value="PHEHYDRXLASE"/>
</dbReference>
<feature type="transmembrane region" description="Helical" evidence="13">
    <location>
        <begin position="221"/>
        <end position="238"/>
    </location>
</feature>
<evidence type="ECO:0000256" key="4">
    <source>
        <dbReference type="ARBA" id="ARBA00022692"/>
    </source>
</evidence>
<organism evidence="15 16">
    <name type="scientific">Rhizocola hellebori</name>
    <dbReference type="NCBI Taxonomy" id="1392758"/>
    <lineage>
        <taxon>Bacteria</taxon>
        <taxon>Bacillati</taxon>
        <taxon>Actinomycetota</taxon>
        <taxon>Actinomycetes</taxon>
        <taxon>Micromonosporales</taxon>
        <taxon>Micromonosporaceae</taxon>
        <taxon>Rhizocola</taxon>
    </lineage>
</organism>
<dbReference type="Gene3D" id="2.40.30.10">
    <property type="entry name" value="Translation factors"/>
    <property type="match status" value="1"/>
</dbReference>
<gene>
    <name evidence="15" type="ORF">Rhe02_95790</name>
</gene>
<dbReference type="InterPro" id="IPR001433">
    <property type="entry name" value="OxRdtase_FAD/NAD-bd"/>
</dbReference>
<evidence type="ECO:0000313" key="15">
    <source>
        <dbReference type="EMBL" id="GIH11512.1"/>
    </source>
</evidence>
<sequence>MRRDERERAAEARWLDSLRNGYTDVHPIVSARRSFDAQWADGGWAHDPHPEMLPPAPLPGSPPLDSTAAAGRTFFAILFWFALATSLELWWLNSPAESITDLSGIFLAIGRITGMVGGFVLLFQVLLMSRVGWLERWIGAHDLLIWHRELGGYLLIAILAHVVATIAGYASGSEVSFLRETWSMVSSDFDMITATLATALLVAVAVMSIRGLRRLMSYEKWYYLHLTSYLVVVGGYAHQFSAGQELMNPGFGRVYWNGLYVFVLACLAWGRVFGPIVLNVRHRLKVVDVVQEAPGMISIYIGGSGLGGMRARAGQYFRWRFFMKGCWWQAHPFSLSAAPNNEWLRLTVKVVGDHTRDLQRLRPGVRVFAEGPSGVFTADRSVKRRALLIAGGSGIAPIRALLEDLPSGTIMIYRAGSEREVLFREELDWIAQERRAYIWYVLGSRDDPGPRYLFTPNGMRDLVPDLTRRDVFLCGPRGLVDASKTILKKLRVPKRQIHLDPFEF</sequence>
<evidence type="ECO:0000256" key="2">
    <source>
        <dbReference type="ARBA" id="ARBA00004141"/>
    </source>
</evidence>
<feature type="domain" description="FAD-binding FR-type" evidence="14">
    <location>
        <begin position="279"/>
        <end position="379"/>
    </location>
</feature>
<keyword evidence="6" id="KW-0479">Metal-binding</keyword>
<evidence type="ECO:0000256" key="1">
    <source>
        <dbReference type="ARBA" id="ARBA00001974"/>
    </source>
</evidence>
<evidence type="ECO:0000256" key="9">
    <source>
        <dbReference type="ARBA" id="ARBA00023002"/>
    </source>
</evidence>
<dbReference type="EMBL" id="BONY01000138">
    <property type="protein sequence ID" value="GIH11512.1"/>
    <property type="molecule type" value="Genomic_DNA"/>
</dbReference>
<keyword evidence="11" id="KW-0411">Iron-sulfur</keyword>
<dbReference type="SUPFAM" id="SSF63380">
    <property type="entry name" value="Riboflavin synthase domain-like"/>
    <property type="match status" value="1"/>
</dbReference>
<dbReference type="GO" id="GO:0051537">
    <property type="term" value="F:2 iron, 2 sulfur cluster binding"/>
    <property type="evidence" value="ECO:0007669"/>
    <property type="project" value="UniProtKB-KW"/>
</dbReference>
<comment type="caution">
    <text evidence="15">The sequence shown here is derived from an EMBL/GenBank/DDBJ whole genome shotgun (WGS) entry which is preliminary data.</text>
</comment>
<evidence type="ECO:0000259" key="14">
    <source>
        <dbReference type="PROSITE" id="PS51384"/>
    </source>
</evidence>
<evidence type="ECO:0000256" key="11">
    <source>
        <dbReference type="ARBA" id="ARBA00023014"/>
    </source>
</evidence>
<dbReference type="SUPFAM" id="SSF52343">
    <property type="entry name" value="Ferredoxin reductase-like, C-terminal NADP-linked domain"/>
    <property type="match status" value="1"/>
</dbReference>
<dbReference type="InterPro" id="IPR017938">
    <property type="entry name" value="Riboflavin_synthase-like_b-brl"/>
</dbReference>
<reference evidence="15" key="1">
    <citation type="submission" date="2021-01" db="EMBL/GenBank/DDBJ databases">
        <title>Whole genome shotgun sequence of Rhizocola hellebori NBRC 109834.</title>
        <authorList>
            <person name="Komaki H."/>
            <person name="Tamura T."/>
        </authorList>
    </citation>
    <scope>NUCLEOTIDE SEQUENCE</scope>
    <source>
        <strain evidence="15">NBRC 109834</strain>
    </source>
</reference>
<dbReference type="Gene3D" id="3.40.50.80">
    <property type="entry name" value="Nucleotide-binding domain of ferredoxin-NADP reductase (FNR) module"/>
    <property type="match status" value="1"/>
</dbReference>
<dbReference type="PANTHER" id="PTHR47354">
    <property type="entry name" value="NADH OXIDOREDUCTASE HCR"/>
    <property type="match status" value="1"/>
</dbReference>
<feature type="transmembrane region" description="Helical" evidence="13">
    <location>
        <begin position="191"/>
        <end position="209"/>
    </location>
</feature>
<keyword evidence="5" id="KW-0001">2Fe-2S</keyword>
<evidence type="ECO:0000256" key="8">
    <source>
        <dbReference type="ARBA" id="ARBA00022989"/>
    </source>
</evidence>
<dbReference type="RefSeq" id="WP_203915230.1">
    <property type="nucleotide sequence ID" value="NZ_BONY01000138.1"/>
</dbReference>
<comment type="subcellular location">
    <subcellularLocation>
        <location evidence="2">Membrane</location>
        <topology evidence="2">Multi-pass membrane protein</topology>
    </subcellularLocation>
</comment>
<dbReference type="Pfam" id="PF00175">
    <property type="entry name" value="NAD_binding_1"/>
    <property type="match status" value="1"/>
</dbReference>
<evidence type="ECO:0000256" key="10">
    <source>
        <dbReference type="ARBA" id="ARBA00023004"/>
    </source>
</evidence>
<keyword evidence="4 13" id="KW-0812">Transmembrane</keyword>
<keyword evidence="7" id="KW-0274">FAD</keyword>
<dbReference type="InterPro" id="IPR017927">
    <property type="entry name" value="FAD-bd_FR_type"/>
</dbReference>